<dbReference type="InterPro" id="IPR023753">
    <property type="entry name" value="FAD/NAD-binding_dom"/>
</dbReference>
<dbReference type="PANTHER" id="PTHR48105">
    <property type="entry name" value="THIOREDOXIN REDUCTASE 1-RELATED-RELATED"/>
    <property type="match status" value="1"/>
</dbReference>
<dbReference type="PRINTS" id="PR00469">
    <property type="entry name" value="PNDRDTASEII"/>
</dbReference>
<dbReference type="GO" id="GO:0097237">
    <property type="term" value="P:cellular response to toxic substance"/>
    <property type="evidence" value="ECO:0007669"/>
    <property type="project" value="UniProtKB-ARBA"/>
</dbReference>
<evidence type="ECO:0000256" key="2">
    <source>
        <dbReference type="ARBA" id="ARBA00022630"/>
    </source>
</evidence>
<feature type="chain" id="PRO_5007855120" evidence="4">
    <location>
        <begin position="22"/>
        <end position="368"/>
    </location>
</feature>
<protein>
    <submittedName>
        <fullName evidence="6">Putative thioredoxin reductase</fullName>
    </submittedName>
</protein>
<evidence type="ECO:0000256" key="3">
    <source>
        <dbReference type="ARBA" id="ARBA00023002"/>
    </source>
</evidence>
<dbReference type="Pfam" id="PF07992">
    <property type="entry name" value="Pyr_redox_2"/>
    <property type="match status" value="1"/>
</dbReference>
<proteinExistence type="inferred from homology"/>
<dbReference type="OrthoDB" id="4570620at2759"/>
<organism evidence="6 7">
    <name type="scientific">Xylona heveae (strain CBS 132557 / TC161)</name>
    <dbReference type="NCBI Taxonomy" id="1328760"/>
    <lineage>
        <taxon>Eukaryota</taxon>
        <taxon>Fungi</taxon>
        <taxon>Dikarya</taxon>
        <taxon>Ascomycota</taxon>
        <taxon>Pezizomycotina</taxon>
        <taxon>Xylonomycetes</taxon>
        <taxon>Xylonales</taxon>
        <taxon>Xylonaceae</taxon>
        <taxon>Xylona</taxon>
    </lineage>
</organism>
<dbReference type="Proteomes" id="UP000076632">
    <property type="component" value="Unassembled WGS sequence"/>
</dbReference>
<dbReference type="STRING" id="1328760.A0A165A2X0"/>
<dbReference type="GO" id="GO:0016491">
    <property type="term" value="F:oxidoreductase activity"/>
    <property type="evidence" value="ECO:0007669"/>
    <property type="project" value="UniProtKB-KW"/>
</dbReference>
<dbReference type="EMBL" id="KV407464">
    <property type="protein sequence ID" value="KZF19879.1"/>
    <property type="molecule type" value="Genomic_DNA"/>
</dbReference>
<accession>A0A165A2X0</accession>
<dbReference type="AlphaFoldDB" id="A0A165A2X0"/>
<feature type="signal peptide" evidence="4">
    <location>
        <begin position="1"/>
        <end position="21"/>
    </location>
</feature>
<dbReference type="InterPro" id="IPR050097">
    <property type="entry name" value="Ferredoxin-NADP_redctase_2"/>
</dbReference>
<dbReference type="RefSeq" id="XP_018185434.1">
    <property type="nucleotide sequence ID" value="XM_018336323.1"/>
</dbReference>
<keyword evidence="7" id="KW-1185">Reference proteome</keyword>
<evidence type="ECO:0000313" key="6">
    <source>
        <dbReference type="EMBL" id="KZF19879.1"/>
    </source>
</evidence>
<comment type="similarity">
    <text evidence="1">Belongs to the class-II pyridine nucleotide-disulfide oxidoreductase family.</text>
</comment>
<evidence type="ECO:0000259" key="5">
    <source>
        <dbReference type="Pfam" id="PF07992"/>
    </source>
</evidence>
<dbReference type="InParanoid" id="A0A165A2X0"/>
<evidence type="ECO:0000256" key="1">
    <source>
        <dbReference type="ARBA" id="ARBA00009333"/>
    </source>
</evidence>
<evidence type="ECO:0000313" key="7">
    <source>
        <dbReference type="Proteomes" id="UP000076632"/>
    </source>
</evidence>
<evidence type="ECO:0000256" key="4">
    <source>
        <dbReference type="SAM" id="SignalP"/>
    </source>
</evidence>
<dbReference type="SUPFAM" id="SSF51905">
    <property type="entry name" value="FAD/NAD(P)-binding domain"/>
    <property type="match status" value="1"/>
</dbReference>
<dbReference type="GeneID" id="28901460"/>
<gene>
    <name evidence="6" type="ORF">L228DRAFT_285285</name>
</gene>
<keyword evidence="2" id="KW-0285">Flavoprotein</keyword>
<dbReference type="OMA" id="AAIWIHK"/>
<dbReference type="PRINTS" id="PR00368">
    <property type="entry name" value="FADPNR"/>
</dbReference>
<feature type="domain" description="FAD/NAD(P)-binding" evidence="5">
    <location>
        <begin position="41"/>
        <end position="338"/>
    </location>
</feature>
<sequence length="368" mass="39827">MHVPWAPLLLAVSSIVATSLASPVDVITAASRQKVIPPTDYEVIIIGGGPAGLSALSALARVRRKAVVFDSGEYRNKDTRHQHDVYGWDGAIPSVVRSIARRQILSYPSASIVETKIMDIEYIEEGPIFTATDYKGKRYTARKIVLASGMRDILPPTPGIRAAWGKGIYWCTWCDGYENRDRSLGLLGNFSTEVIKTSIYVQSLNKDVIIYADGTWSYNAAAKVTEEFPDWQAQLASYNVSIDNRPIASIDRVQGSVTEEGEDEFEVKFKSGGSTVRQAFLAGFPAEQASDLAQRLGLEISDQKIVVNKDMETSMPGVYAIGDANSDGSSNVAHAMSSARRAGVTIVHALAAEDAQALSGTQNAPGHK</sequence>
<keyword evidence="3" id="KW-0560">Oxidoreductase</keyword>
<dbReference type="Gene3D" id="3.50.50.60">
    <property type="entry name" value="FAD/NAD(P)-binding domain"/>
    <property type="match status" value="3"/>
</dbReference>
<name>A0A165A2X0_XYLHT</name>
<reference evidence="6 7" key="1">
    <citation type="journal article" date="2016" name="Fungal Biol.">
        <title>The genome of Xylona heveae provides a window into fungal endophytism.</title>
        <authorList>
            <person name="Gazis R."/>
            <person name="Kuo A."/>
            <person name="Riley R."/>
            <person name="LaButti K."/>
            <person name="Lipzen A."/>
            <person name="Lin J."/>
            <person name="Amirebrahimi M."/>
            <person name="Hesse C.N."/>
            <person name="Spatafora J.W."/>
            <person name="Henrissat B."/>
            <person name="Hainaut M."/>
            <person name="Grigoriev I.V."/>
            <person name="Hibbett D.S."/>
        </authorList>
    </citation>
    <scope>NUCLEOTIDE SEQUENCE [LARGE SCALE GENOMIC DNA]</scope>
    <source>
        <strain evidence="6 7">TC161</strain>
    </source>
</reference>
<keyword evidence="4" id="KW-0732">Signal</keyword>
<dbReference type="InterPro" id="IPR036188">
    <property type="entry name" value="FAD/NAD-bd_sf"/>
</dbReference>